<dbReference type="Proteomes" id="UP000252519">
    <property type="component" value="Unassembled WGS sequence"/>
</dbReference>
<name>A0A368FX51_ANCCA</name>
<accession>A0A368FX51</accession>
<evidence type="ECO:0000256" key="1">
    <source>
        <dbReference type="SAM" id="MobiDB-lite"/>
    </source>
</evidence>
<proteinExistence type="predicted"/>
<comment type="caution">
    <text evidence="2">The sequence shown here is derived from an EMBL/GenBank/DDBJ whole genome shotgun (WGS) entry which is preliminary data.</text>
</comment>
<organism evidence="2 3">
    <name type="scientific">Ancylostoma caninum</name>
    <name type="common">Dog hookworm</name>
    <dbReference type="NCBI Taxonomy" id="29170"/>
    <lineage>
        <taxon>Eukaryota</taxon>
        <taxon>Metazoa</taxon>
        <taxon>Ecdysozoa</taxon>
        <taxon>Nematoda</taxon>
        <taxon>Chromadorea</taxon>
        <taxon>Rhabditida</taxon>
        <taxon>Rhabditina</taxon>
        <taxon>Rhabditomorpha</taxon>
        <taxon>Strongyloidea</taxon>
        <taxon>Ancylostomatidae</taxon>
        <taxon>Ancylostomatinae</taxon>
        <taxon>Ancylostoma</taxon>
    </lineage>
</organism>
<sequence>MHITAHYLYPFDPQNYYHLLLVLHQCQIDLDEGIINHIEESNFASTEGPSLYDSERYIAAKDNRSDDEGPGVQPNHSSPRKSL</sequence>
<reference evidence="2 3" key="1">
    <citation type="submission" date="2014-10" db="EMBL/GenBank/DDBJ databases">
        <title>Draft genome of the hookworm Ancylostoma caninum.</title>
        <authorList>
            <person name="Mitreva M."/>
        </authorList>
    </citation>
    <scope>NUCLEOTIDE SEQUENCE [LARGE SCALE GENOMIC DNA]</scope>
    <source>
        <strain evidence="2 3">Baltimore</strain>
    </source>
</reference>
<evidence type="ECO:0000313" key="2">
    <source>
        <dbReference type="EMBL" id="RCN36771.1"/>
    </source>
</evidence>
<dbReference type="AlphaFoldDB" id="A0A368FX51"/>
<gene>
    <name evidence="2" type="ORF">ANCCAN_17329</name>
</gene>
<protein>
    <submittedName>
        <fullName evidence="2">Uncharacterized protein</fullName>
    </submittedName>
</protein>
<feature type="region of interest" description="Disordered" evidence="1">
    <location>
        <begin position="61"/>
        <end position="83"/>
    </location>
</feature>
<evidence type="ECO:0000313" key="3">
    <source>
        <dbReference type="Proteomes" id="UP000252519"/>
    </source>
</evidence>
<dbReference type="EMBL" id="JOJR01000528">
    <property type="protein sequence ID" value="RCN36771.1"/>
    <property type="molecule type" value="Genomic_DNA"/>
</dbReference>
<keyword evidence="3" id="KW-1185">Reference proteome</keyword>